<gene>
    <name evidence="2" type="ORF">KQX54_016681</name>
</gene>
<dbReference type="Proteomes" id="UP000826195">
    <property type="component" value="Unassembled WGS sequence"/>
</dbReference>
<protein>
    <recommendedName>
        <fullName evidence="1">HAT C-terminal dimerisation domain-containing protein</fullName>
    </recommendedName>
</protein>
<dbReference type="EMBL" id="JAHXZJ010001119">
    <property type="protein sequence ID" value="KAH0555273.1"/>
    <property type="molecule type" value="Genomic_DNA"/>
</dbReference>
<evidence type="ECO:0000313" key="2">
    <source>
        <dbReference type="EMBL" id="KAH0555273.1"/>
    </source>
</evidence>
<dbReference type="InterPro" id="IPR012337">
    <property type="entry name" value="RNaseH-like_sf"/>
</dbReference>
<comment type="caution">
    <text evidence="2">The sequence shown here is derived from an EMBL/GenBank/DDBJ whole genome shotgun (WGS) entry which is preliminary data.</text>
</comment>
<dbReference type="AlphaFoldDB" id="A0AAV7IML9"/>
<keyword evidence="3" id="KW-1185">Reference proteome</keyword>
<evidence type="ECO:0000259" key="1">
    <source>
        <dbReference type="Pfam" id="PF05699"/>
    </source>
</evidence>
<name>A0AAV7IML9_COTGL</name>
<dbReference type="Pfam" id="PF05699">
    <property type="entry name" value="Dimer_Tnp_hAT"/>
    <property type="match status" value="1"/>
</dbReference>
<proteinExistence type="predicted"/>
<reference evidence="2 3" key="1">
    <citation type="journal article" date="2021" name="J. Hered.">
        <title>A chromosome-level genome assembly of the parasitoid wasp, Cotesia glomerata (Hymenoptera: Braconidae).</title>
        <authorList>
            <person name="Pinto B.J."/>
            <person name="Weis J.J."/>
            <person name="Gamble T."/>
            <person name="Ode P.J."/>
            <person name="Paul R."/>
            <person name="Zaspel J.M."/>
        </authorList>
    </citation>
    <scope>NUCLEOTIDE SEQUENCE [LARGE SCALE GENOMIC DNA]</scope>
    <source>
        <strain evidence="2">CgM1</strain>
    </source>
</reference>
<accession>A0AAV7IML9</accession>
<evidence type="ECO:0000313" key="3">
    <source>
        <dbReference type="Proteomes" id="UP000826195"/>
    </source>
</evidence>
<dbReference type="SUPFAM" id="SSF53098">
    <property type="entry name" value="Ribonuclease H-like"/>
    <property type="match status" value="1"/>
</dbReference>
<organism evidence="2 3">
    <name type="scientific">Cotesia glomerata</name>
    <name type="common">Lepidopteran parasitic wasp</name>
    <name type="synonym">Apanteles glomeratus</name>
    <dbReference type="NCBI Taxonomy" id="32391"/>
    <lineage>
        <taxon>Eukaryota</taxon>
        <taxon>Metazoa</taxon>
        <taxon>Ecdysozoa</taxon>
        <taxon>Arthropoda</taxon>
        <taxon>Hexapoda</taxon>
        <taxon>Insecta</taxon>
        <taxon>Pterygota</taxon>
        <taxon>Neoptera</taxon>
        <taxon>Endopterygota</taxon>
        <taxon>Hymenoptera</taxon>
        <taxon>Apocrita</taxon>
        <taxon>Ichneumonoidea</taxon>
        <taxon>Braconidae</taxon>
        <taxon>Microgastrinae</taxon>
        <taxon>Cotesia</taxon>
    </lineage>
</organism>
<dbReference type="InterPro" id="IPR008906">
    <property type="entry name" value="HATC_C_dom"/>
</dbReference>
<dbReference type="GO" id="GO:0046983">
    <property type="term" value="F:protein dimerization activity"/>
    <property type="evidence" value="ECO:0007669"/>
    <property type="project" value="InterPro"/>
</dbReference>
<feature type="domain" description="HAT C-terminal dimerisation" evidence="1">
    <location>
        <begin position="140"/>
        <end position="202"/>
    </location>
</feature>
<sequence length="271" mass="30808">MSLARPDINAVKKALEKTVRNFGNSLLPLDSIDFGERFKSHAAKNLVPRYALENVKQRCLDFLIVLCEQLVLRLPENLAVLSNLRFFTPAMCLSQSLIISADDLPWELSAEGADRDLIRIQWCQLRTLRLHDISIEFDNNVEITKFWIAVWNLRDASGNQSFKELASFAIRALSLPISNADVERVFSVISIVKTKLRNRMLLPMLVALIRIRIHMSVHGHCCKNYTPTEYMLQLFTSKIYESSEDSVQTSEISDGALIESLKLIEAGEIDL</sequence>